<dbReference type="Proteomes" id="UP001139955">
    <property type="component" value="Unassembled WGS sequence"/>
</dbReference>
<dbReference type="InterPro" id="IPR006047">
    <property type="entry name" value="GH13_cat_dom"/>
</dbReference>
<keyword evidence="2" id="KW-0413">Isomerase</keyword>
<dbReference type="InterPro" id="IPR017853">
    <property type="entry name" value="GH"/>
</dbReference>
<dbReference type="Gene3D" id="3.20.20.80">
    <property type="entry name" value="Glycosidases"/>
    <property type="match status" value="2"/>
</dbReference>
<proteinExistence type="predicted"/>
<reference evidence="2" key="1">
    <citation type="submission" date="2022-09" db="EMBL/GenBank/DDBJ databases">
        <authorList>
            <person name="Cesa-Luna C."/>
            <person name="Girard L."/>
            <person name="Lood C."/>
            <person name="Hofte M."/>
            <person name="De Mot R."/>
        </authorList>
    </citation>
    <scope>NUCLEOTIDE SEQUENCE</scope>
    <source>
        <strain evidence="2">B1M3-32</strain>
    </source>
</reference>
<name>A0A9X3BET6_9PSED</name>
<dbReference type="Gene3D" id="3.30.1590.10">
    <property type="entry name" value="Maltooligosyl trehalose synthase, domain 2"/>
    <property type="match status" value="1"/>
</dbReference>
<dbReference type="GO" id="GO:0030980">
    <property type="term" value="P:alpha-glucan catabolic process"/>
    <property type="evidence" value="ECO:0007669"/>
    <property type="project" value="TreeGrafter"/>
</dbReference>
<dbReference type="AlphaFoldDB" id="A0A9X3BET6"/>
<protein>
    <submittedName>
        <fullName evidence="2">Malto-oligosyltrehalose synthase</fullName>
        <ecNumber evidence="2">5.4.99.15</ecNumber>
    </submittedName>
</protein>
<organism evidence="2 3">
    <name type="scientific">Pseudomonas koreensis</name>
    <dbReference type="NCBI Taxonomy" id="198620"/>
    <lineage>
        <taxon>Bacteria</taxon>
        <taxon>Pseudomonadati</taxon>
        <taxon>Pseudomonadota</taxon>
        <taxon>Gammaproteobacteria</taxon>
        <taxon>Pseudomonadales</taxon>
        <taxon>Pseudomonadaceae</taxon>
        <taxon>Pseudomonas</taxon>
    </lineage>
</organism>
<dbReference type="NCBIfam" id="NF011086">
    <property type="entry name" value="PRK14511.1-3"/>
    <property type="match status" value="1"/>
</dbReference>
<keyword evidence="3" id="KW-1185">Reference proteome</keyword>
<dbReference type="EC" id="5.4.99.15" evidence="2"/>
<evidence type="ECO:0000259" key="1">
    <source>
        <dbReference type="SMART" id="SM00642"/>
    </source>
</evidence>
<dbReference type="InterPro" id="IPR012767">
    <property type="entry name" value="Trehalose_TreY"/>
</dbReference>
<dbReference type="NCBIfam" id="TIGR02401">
    <property type="entry name" value="trehalose_TreY"/>
    <property type="match status" value="1"/>
</dbReference>
<dbReference type="PANTHER" id="PTHR10357">
    <property type="entry name" value="ALPHA-AMYLASE FAMILY MEMBER"/>
    <property type="match status" value="1"/>
</dbReference>
<accession>A0A9X3BET6</accession>
<feature type="domain" description="Glycosyl hydrolase family 13 catalytic" evidence="1">
    <location>
        <begin position="17"/>
        <end position="496"/>
    </location>
</feature>
<dbReference type="GO" id="GO:0005992">
    <property type="term" value="P:trehalose biosynthetic process"/>
    <property type="evidence" value="ECO:0007669"/>
    <property type="project" value="TreeGrafter"/>
</dbReference>
<dbReference type="SMART" id="SM00642">
    <property type="entry name" value="Aamy"/>
    <property type="match status" value="1"/>
</dbReference>
<evidence type="ECO:0000313" key="3">
    <source>
        <dbReference type="Proteomes" id="UP001139955"/>
    </source>
</evidence>
<comment type="caution">
    <text evidence="2">The sequence shown here is derived from an EMBL/GenBank/DDBJ whole genome shotgun (WGS) entry which is preliminary data.</text>
</comment>
<dbReference type="GO" id="GO:0047470">
    <property type="term" value="F:(1,4)-alpha-D-glucan 1-alpha-D-glucosylmutase activity"/>
    <property type="evidence" value="ECO:0007669"/>
    <property type="project" value="UniProtKB-EC"/>
</dbReference>
<gene>
    <name evidence="2" type="ORF">OC940_23030</name>
</gene>
<dbReference type="SUPFAM" id="SSF51445">
    <property type="entry name" value="(Trans)glycosidases"/>
    <property type="match status" value="1"/>
</dbReference>
<dbReference type="Pfam" id="PF00128">
    <property type="entry name" value="Alpha-amylase"/>
    <property type="match status" value="1"/>
</dbReference>
<evidence type="ECO:0000313" key="2">
    <source>
        <dbReference type="EMBL" id="MCU7250698.1"/>
    </source>
</evidence>
<dbReference type="RefSeq" id="WP_301623171.1">
    <property type="nucleotide sequence ID" value="NZ_JAOSKY010000017.1"/>
</dbReference>
<dbReference type="EMBL" id="JAOSKY010000017">
    <property type="protein sequence ID" value="MCU7250698.1"/>
    <property type="molecule type" value="Genomic_DNA"/>
</dbReference>
<sequence>MSELLITPLRATLRLQFHKGFTLDQAVPLVPYFARLGISHVYASPLLAARAGSMHGYDVVDPTRVNPELGGEPALRRLVASLREHGMGLIVDIVSNHMAVGGGDNPWWLDLLEWGRLSPYGEFFDIQWHSPDPLMEGQLLLPFLGSDYGAALQDGALPLCFNAEGGTFHVEHYEHHFPICPSDYGELLRPDDTLSGEAADQLKALAERFSTLSYQTDAHSLAIALKEELAQLASDPPVRHAIQRNLALYDSKTEAGFARLHQLLERQSYRVASWRTAADDINWRRFFDVNELGGLRVERPAVFEATHGKIFQLIGEGLIDGLRIDHIDGLADPRGYCRKLRRRLDALAPGRHLPIYVEKILGEGETLHADWAVDGSTGYEFMNQLALLQHDPAGEAVLGELWQRLAERPAAFAEEARLARQQILNGSLASDCESVAQALLQVARDDLMTRDLTLGAIRRVLQALIVHFPVYRTYISAMGRSTQDEVFFQRAMDGARQSLGEGDWPVLDCVAGWLGGHPWRRKPRGRSRKLLRHACVRFQQLTSPAAAKAVEDTALYRSAVLLSRNDVGYNTEQFSAPVSDFHEVCQQRLTSFPDNLLTTATHDHKRGEDTRARLAVLSERSTWYVEQIGLWHVLARPLREDDQAPSFGDELILFQALLGSWPLHLRDDDQDGFTEYARRIWQWQQKALREAKLQSSWSAPNEAYEQAVQAFTERLLLSREGALLRGKLAEAVNSIAAAGALNGLAQTLLRMTVPGIPDLYQGNEFWDFSLVDPDNRRPVDYPAREQALRAVAPLPELMANWRDGRIKQALIAQVLNLRAEHTELFRRGSYQALEVLGSQAHNVLAFTREHGEQRVIVIVPIRCATLLENGAVPQVDALRWGDTRVVLPFAACDANLKGLFSSRAVTKNRELEVSAALGDFPVNLFILQEH</sequence>
<dbReference type="PANTHER" id="PTHR10357:SF216">
    <property type="entry name" value="MALTOOLIGOSYL TREHALOSE SYNTHASE-RELATED"/>
    <property type="match status" value="1"/>
</dbReference>
<reference evidence="2" key="2">
    <citation type="journal article" date="2023" name="mSystems">
        <title>Charting the Lipopeptidome of Nonpathogenic Pseudomonas.</title>
        <authorList>
            <person name="Cesa-Luna C."/>
            <person name="Geudens N."/>
            <person name="Girard L."/>
            <person name="De Roo V."/>
            <person name="Maklad H.R."/>
            <person name="Martins J.C."/>
            <person name="Hofte M."/>
            <person name="De Mot R."/>
        </authorList>
    </citation>
    <scope>NUCLEOTIDE SEQUENCE</scope>
    <source>
        <strain evidence="2">B1M3-32</strain>
    </source>
</reference>
<dbReference type="CDD" id="cd11336">
    <property type="entry name" value="AmyAc_MTSase"/>
    <property type="match status" value="1"/>
</dbReference>